<keyword evidence="2" id="KW-1185">Reference proteome</keyword>
<gene>
    <name evidence="1" type="ORF">COCON_G00188390</name>
</gene>
<sequence>MQYCPICGRQPIRAHRVCQLPEWDSTDAGIGCPPTDANCTSKLCDPSPRSPPLCPGPSLHFSAGWCDSLGPCRSLCTRVLN</sequence>
<evidence type="ECO:0000313" key="1">
    <source>
        <dbReference type="EMBL" id="KAJ8256687.1"/>
    </source>
</evidence>
<dbReference type="EMBL" id="JAFJMO010000014">
    <property type="protein sequence ID" value="KAJ8256687.1"/>
    <property type="molecule type" value="Genomic_DNA"/>
</dbReference>
<reference evidence="1" key="1">
    <citation type="journal article" date="2023" name="Science">
        <title>Genome structures resolve the early diversification of teleost fishes.</title>
        <authorList>
            <person name="Parey E."/>
            <person name="Louis A."/>
            <person name="Montfort J."/>
            <person name="Bouchez O."/>
            <person name="Roques C."/>
            <person name="Iampietro C."/>
            <person name="Lluch J."/>
            <person name="Castinel A."/>
            <person name="Donnadieu C."/>
            <person name="Desvignes T."/>
            <person name="Floi Bucao C."/>
            <person name="Jouanno E."/>
            <person name="Wen M."/>
            <person name="Mejri S."/>
            <person name="Dirks R."/>
            <person name="Jansen H."/>
            <person name="Henkel C."/>
            <person name="Chen W.J."/>
            <person name="Zahm M."/>
            <person name="Cabau C."/>
            <person name="Klopp C."/>
            <person name="Thompson A.W."/>
            <person name="Robinson-Rechavi M."/>
            <person name="Braasch I."/>
            <person name="Lecointre G."/>
            <person name="Bobe J."/>
            <person name="Postlethwait J.H."/>
            <person name="Berthelot C."/>
            <person name="Roest Crollius H."/>
            <person name="Guiguen Y."/>
        </authorList>
    </citation>
    <scope>NUCLEOTIDE SEQUENCE</scope>
    <source>
        <strain evidence="1">Concon-B</strain>
    </source>
</reference>
<evidence type="ECO:0000313" key="2">
    <source>
        <dbReference type="Proteomes" id="UP001152803"/>
    </source>
</evidence>
<name>A0A9Q1D351_CONCO</name>
<protein>
    <submittedName>
        <fullName evidence="1">Uncharacterized protein</fullName>
    </submittedName>
</protein>
<comment type="caution">
    <text evidence="1">The sequence shown here is derived from an EMBL/GenBank/DDBJ whole genome shotgun (WGS) entry which is preliminary data.</text>
</comment>
<organism evidence="1 2">
    <name type="scientific">Conger conger</name>
    <name type="common">Conger eel</name>
    <name type="synonym">Muraena conger</name>
    <dbReference type="NCBI Taxonomy" id="82655"/>
    <lineage>
        <taxon>Eukaryota</taxon>
        <taxon>Metazoa</taxon>
        <taxon>Chordata</taxon>
        <taxon>Craniata</taxon>
        <taxon>Vertebrata</taxon>
        <taxon>Euteleostomi</taxon>
        <taxon>Actinopterygii</taxon>
        <taxon>Neopterygii</taxon>
        <taxon>Teleostei</taxon>
        <taxon>Anguilliformes</taxon>
        <taxon>Congridae</taxon>
        <taxon>Conger</taxon>
    </lineage>
</organism>
<dbReference type="Proteomes" id="UP001152803">
    <property type="component" value="Unassembled WGS sequence"/>
</dbReference>
<accession>A0A9Q1D351</accession>
<proteinExistence type="predicted"/>
<dbReference type="AlphaFoldDB" id="A0A9Q1D351"/>